<evidence type="ECO:0000313" key="2">
    <source>
        <dbReference type="Proteomes" id="UP000629098"/>
    </source>
</evidence>
<protein>
    <submittedName>
        <fullName evidence="1">Uncharacterized protein</fullName>
    </submittedName>
</protein>
<evidence type="ECO:0000313" key="1">
    <source>
        <dbReference type="EMBL" id="MBD2771288.1"/>
    </source>
</evidence>
<keyword evidence="2" id="KW-1185">Reference proteome</keyword>
<sequence length="90" mass="10417">MTDQELKQLVESNARTDQAILDAMVEDRLERQQLREGMIRLENVVERLTNIQQGVNNLLASLDSDSPTILRKLTAIENKVDRLLEREQEN</sequence>
<reference evidence="1" key="1">
    <citation type="submission" date="2020-09" db="EMBL/GenBank/DDBJ databases">
        <title>Iningainema tapete sp. nov. (Scytonemataceae, Cyanobacteria) from greenhouses in central Florida (USA) produces two types of nodularin with biosynthetic potential for microcystin-LR and anabaenopeptins.</title>
        <authorList>
            <person name="Berthold D.E."/>
            <person name="Lefler F.W."/>
            <person name="Huang I.-S."/>
            <person name="Abdulla H."/>
            <person name="Zimba P.V."/>
            <person name="Laughinghouse H.D. IV."/>
        </authorList>
    </citation>
    <scope>NUCLEOTIDE SEQUENCE</scope>
    <source>
        <strain evidence="1">BLCCT55</strain>
    </source>
</reference>
<gene>
    <name evidence="1" type="ORF">ICL16_03890</name>
</gene>
<dbReference type="EMBL" id="JACXAE010000013">
    <property type="protein sequence ID" value="MBD2771288.1"/>
    <property type="molecule type" value="Genomic_DNA"/>
</dbReference>
<accession>A0A8J7BWP2</accession>
<dbReference type="AlphaFoldDB" id="A0A8J7BWP2"/>
<dbReference type="RefSeq" id="WP_190825572.1">
    <property type="nucleotide sequence ID" value="NZ_CAWPPI010000013.1"/>
</dbReference>
<organism evidence="1 2">
    <name type="scientific">Iningainema tapete BLCC-T55</name>
    <dbReference type="NCBI Taxonomy" id="2748662"/>
    <lineage>
        <taxon>Bacteria</taxon>
        <taxon>Bacillati</taxon>
        <taxon>Cyanobacteriota</taxon>
        <taxon>Cyanophyceae</taxon>
        <taxon>Nostocales</taxon>
        <taxon>Scytonemataceae</taxon>
        <taxon>Iningainema tapete</taxon>
    </lineage>
</organism>
<dbReference type="Proteomes" id="UP000629098">
    <property type="component" value="Unassembled WGS sequence"/>
</dbReference>
<comment type="caution">
    <text evidence="1">The sequence shown here is derived from an EMBL/GenBank/DDBJ whole genome shotgun (WGS) entry which is preliminary data.</text>
</comment>
<proteinExistence type="predicted"/>
<name>A0A8J7BWP2_9CYAN</name>